<feature type="transmembrane region" description="Helical" evidence="8">
    <location>
        <begin position="454"/>
        <end position="471"/>
    </location>
</feature>
<feature type="transmembrane region" description="Helical" evidence="8">
    <location>
        <begin position="58"/>
        <end position="82"/>
    </location>
</feature>
<evidence type="ECO:0000313" key="10">
    <source>
        <dbReference type="EMBL" id="KAK7709277.1"/>
    </source>
</evidence>
<evidence type="ECO:0000259" key="9">
    <source>
        <dbReference type="PROSITE" id="PS50850"/>
    </source>
</evidence>
<keyword evidence="11" id="KW-1185">Reference proteome</keyword>
<organism evidence="10 11">
    <name type="scientific">Diaporthe eres</name>
    <name type="common">Phomopsis oblonga</name>
    <dbReference type="NCBI Taxonomy" id="83184"/>
    <lineage>
        <taxon>Eukaryota</taxon>
        <taxon>Fungi</taxon>
        <taxon>Dikarya</taxon>
        <taxon>Ascomycota</taxon>
        <taxon>Pezizomycotina</taxon>
        <taxon>Sordariomycetes</taxon>
        <taxon>Sordariomycetidae</taxon>
        <taxon>Diaporthales</taxon>
        <taxon>Diaporthaceae</taxon>
        <taxon>Diaporthe</taxon>
        <taxon>Diaporthe eres species complex</taxon>
    </lineage>
</organism>
<feature type="transmembrane region" description="Helical" evidence="8">
    <location>
        <begin position="126"/>
        <end position="149"/>
    </location>
</feature>
<feature type="region of interest" description="Disordered" evidence="7">
    <location>
        <begin position="1"/>
        <end position="45"/>
    </location>
</feature>
<feature type="transmembrane region" description="Helical" evidence="8">
    <location>
        <begin position="390"/>
        <end position="408"/>
    </location>
</feature>
<keyword evidence="6" id="KW-0325">Glycoprotein</keyword>
<evidence type="ECO:0000256" key="1">
    <source>
        <dbReference type="ARBA" id="ARBA00004141"/>
    </source>
</evidence>
<gene>
    <name evidence="10" type="ORF">SLS63_013245</name>
</gene>
<dbReference type="Gene3D" id="1.20.1250.20">
    <property type="entry name" value="MFS general substrate transporter like domains"/>
    <property type="match status" value="1"/>
</dbReference>
<feature type="domain" description="Major facilitator superfamily (MFS) profile" evidence="9">
    <location>
        <begin position="60"/>
        <end position="550"/>
    </location>
</feature>
<keyword evidence="2" id="KW-0813">Transport</keyword>
<keyword evidence="3 8" id="KW-0812">Transmembrane</keyword>
<feature type="transmembrane region" description="Helical" evidence="8">
    <location>
        <begin position="187"/>
        <end position="206"/>
    </location>
</feature>
<dbReference type="InterPro" id="IPR011701">
    <property type="entry name" value="MFS"/>
</dbReference>
<evidence type="ECO:0000256" key="7">
    <source>
        <dbReference type="SAM" id="MobiDB-lite"/>
    </source>
</evidence>
<dbReference type="PROSITE" id="PS50850">
    <property type="entry name" value="MFS"/>
    <property type="match status" value="1"/>
</dbReference>
<reference evidence="10 11" key="1">
    <citation type="submission" date="2024-02" db="EMBL/GenBank/DDBJ databases">
        <title>De novo assembly and annotation of 12 fungi associated with fruit tree decline syndrome in Ontario, Canada.</title>
        <authorList>
            <person name="Sulman M."/>
            <person name="Ellouze W."/>
            <person name="Ilyukhin E."/>
        </authorList>
    </citation>
    <scope>NUCLEOTIDE SEQUENCE [LARGE SCALE GENOMIC DNA]</scope>
    <source>
        <strain evidence="10 11">M169</strain>
    </source>
</reference>
<evidence type="ECO:0000256" key="8">
    <source>
        <dbReference type="SAM" id="Phobius"/>
    </source>
</evidence>
<evidence type="ECO:0000256" key="6">
    <source>
        <dbReference type="ARBA" id="ARBA00023180"/>
    </source>
</evidence>
<comment type="caution">
    <text evidence="10">The sequence shown here is derived from an EMBL/GenBank/DDBJ whole genome shotgun (WGS) entry which is preliminary data.</text>
</comment>
<dbReference type="PRINTS" id="PR01036">
    <property type="entry name" value="TCRTETB"/>
</dbReference>
<feature type="transmembrane region" description="Helical" evidence="8">
    <location>
        <begin position="518"/>
        <end position="544"/>
    </location>
</feature>
<feature type="transmembrane region" description="Helical" evidence="8">
    <location>
        <begin position="320"/>
        <end position="341"/>
    </location>
</feature>
<dbReference type="SUPFAM" id="SSF103473">
    <property type="entry name" value="MFS general substrate transporter"/>
    <property type="match status" value="1"/>
</dbReference>
<dbReference type="CDD" id="cd17502">
    <property type="entry name" value="MFS_Azr1_MDR_like"/>
    <property type="match status" value="1"/>
</dbReference>
<name>A0ABR1NNZ3_DIAER</name>
<evidence type="ECO:0000256" key="2">
    <source>
        <dbReference type="ARBA" id="ARBA00022448"/>
    </source>
</evidence>
<feature type="transmembrane region" description="Helical" evidence="8">
    <location>
        <begin position="253"/>
        <end position="272"/>
    </location>
</feature>
<feature type="transmembrane region" description="Helical" evidence="8">
    <location>
        <begin position="361"/>
        <end position="378"/>
    </location>
</feature>
<feature type="transmembrane region" description="Helical" evidence="8">
    <location>
        <begin position="414"/>
        <end position="433"/>
    </location>
</feature>
<comment type="subcellular location">
    <subcellularLocation>
        <location evidence="1">Membrane</location>
        <topology evidence="1">Multi-pass membrane protein</topology>
    </subcellularLocation>
</comment>
<feature type="region of interest" description="Disordered" evidence="7">
    <location>
        <begin position="561"/>
        <end position="581"/>
    </location>
</feature>
<dbReference type="PANTHER" id="PTHR23501">
    <property type="entry name" value="MAJOR FACILITATOR SUPERFAMILY"/>
    <property type="match status" value="1"/>
</dbReference>
<dbReference type="InterPro" id="IPR036259">
    <property type="entry name" value="MFS_trans_sf"/>
</dbReference>
<evidence type="ECO:0000313" key="11">
    <source>
        <dbReference type="Proteomes" id="UP001430848"/>
    </source>
</evidence>
<feature type="transmembrane region" description="Helical" evidence="8">
    <location>
        <begin position="155"/>
        <end position="175"/>
    </location>
</feature>
<feature type="transmembrane region" description="Helical" evidence="8">
    <location>
        <begin position="212"/>
        <end position="232"/>
    </location>
</feature>
<keyword evidence="4 8" id="KW-1133">Transmembrane helix</keyword>
<dbReference type="Proteomes" id="UP001430848">
    <property type="component" value="Unassembled WGS sequence"/>
</dbReference>
<feature type="transmembrane region" description="Helical" evidence="8">
    <location>
        <begin position="278"/>
        <end position="299"/>
    </location>
</feature>
<dbReference type="Gene3D" id="1.20.1720.10">
    <property type="entry name" value="Multidrug resistance protein D"/>
    <property type="match status" value="1"/>
</dbReference>
<evidence type="ECO:0000256" key="5">
    <source>
        <dbReference type="ARBA" id="ARBA00023136"/>
    </source>
</evidence>
<dbReference type="InterPro" id="IPR020846">
    <property type="entry name" value="MFS_dom"/>
</dbReference>
<accession>A0ABR1NNZ3</accession>
<protein>
    <recommendedName>
        <fullName evidence="9">Major facilitator superfamily (MFS) profile domain-containing protein</fullName>
    </recommendedName>
</protein>
<sequence length="581" mass="62373">MSSNGKVSHVGLASEDSDPAAPTPKPAPATRAIDDNNATANDPEHGTVSGFKPDWRFWLIYISLCLVTFASAVDNTIVFTALPTITRALGGGSQYVWIANSYVIASTAIQPLCGQLSNVLGRRGPSLFFVALFTLGSGIAGGANGVAMLIAGRTIQGIGCGGIFVLLDIVVCDLVPLRERGKYLGPLLAAGGLGSALGPLIGGALTEASWRWVFYITIPFSGLTLVTMFAFLRLHHVRDVSWKTRLVRVDLPGNSLFIASITAVLLGLIMGGKEYSWASWHVILPIVLGFVGWMLFHIYQMSPWCKEPSIPPWLFANRTSAVGFILSFLSGVLLEWIVYWYPLYFQALLGKSPLMSGVDTLPFNVLLMPAAMVSGILMSKTGAYRPFHAAAYVLLSIGLGLSSMLDATSSTAEWAIFQIILALGLGCTFVTLLPAIQSALPESDVATATATYSFFRSFGFIWGVTIPSLILDNHINNGLSSVDDANVRDQLAGGGAYQFAAYGGVQALPDGVRQQVTALYAGTFSATWLAALAFSLLGFLLVFVEKHVEMRKELDTEFGIEEKKKTEKMESGGNIVDESRK</sequence>
<feature type="compositionally biased region" description="Basic and acidic residues" evidence="7">
    <location>
        <begin position="561"/>
        <end position="570"/>
    </location>
</feature>
<dbReference type="PANTHER" id="PTHR23501:SF187">
    <property type="entry name" value="MAJOR FACILITATOR SUPERFAMILY (MFS) PROFILE DOMAIN-CONTAINING PROTEIN"/>
    <property type="match status" value="1"/>
</dbReference>
<dbReference type="Pfam" id="PF07690">
    <property type="entry name" value="MFS_1"/>
    <property type="match status" value="1"/>
</dbReference>
<evidence type="ECO:0000256" key="3">
    <source>
        <dbReference type="ARBA" id="ARBA00022692"/>
    </source>
</evidence>
<keyword evidence="5 8" id="KW-0472">Membrane</keyword>
<dbReference type="EMBL" id="JAKNSF020000171">
    <property type="protein sequence ID" value="KAK7709277.1"/>
    <property type="molecule type" value="Genomic_DNA"/>
</dbReference>
<proteinExistence type="predicted"/>
<evidence type="ECO:0000256" key="4">
    <source>
        <dbReference type="ARBA" id="ARBA00022989"/>
    </source>
</evidence>